<evidence type="ECO:0000313" key="3">
    <source>
        <dbReference type="Proteomes" id="UP000028524"/>
    </source>
</evidence>
<evidence type="ECO:0000259" key="1">
    <source>
        <dbReference type="Pfam" id="PF17111"/>
    </source>
</evidence>
<evidence type="ECO:0000313" key="2">
    <source>
        <dbReference type="EMBL" id="KFA69356.1"/>
    </source>
</evidence>
<dbReference type="InParanoid" id="A0A084QZH1"/>
<dbReference type="EMBL" id="KL659517">
    <property type="protein sequence ID" value="KFA69356.1"/>
    <property type="molecule type" value="Genomic_DNA"/>
</dbReference>
<dbReference type="STRING" id="1283841.A0A084QZH1"/>
<dbReference type="AlphaFoldDB" id="A0A084QZH1"/>
<dbReference type="Proteomes" id="UP000028524">
    <property type="component" value="Unassembled WGS sequence"/>
</dbReference>
<accession>A0A084QZH1</accession>
<reference evidence="2 3" key="1">
    <citation type="journal article" date="2014" name="BMC Genomics">
        <title>Comparative genome sequencing reveals chemotype-specific gene clusters in the toxigenic black mold Stachybotrys.</title>
        <authorList>
            <person name="Semeiks J."/>
            <person name="Borek D."/>
            <person name="Otwinowski Z."/>
            <person name="Grishin N.V."/>
        </authorList>
    </citation>
    <scope>NUCLEOTIDE SEQUENCE [LARGE SCALE GENOMIC DNA]</scope>
    <source>
        <strain evidence="2 3">IBT 40285</strain>
    </source>
</reference>
<feature type="domain" description="Azaphilone pigments biosynthesis cluster protein L N-terminal" evidence="1">
    <location>
        <begin position="22"/>
        <end position="235"/>
    </location>
</feature>
<keyword evidence="3" id="KW-1185">Reference proteome</keyword>
<proteinExistence type="predicted"/>
<sequence>MITRRSPRRLQYHHDTQQLNAMDPLSVTASMIAVAGLATQSVKAIYKAIDGLVEAPHAIARSKTLVAGTQSSLDTLARTLIVNEDMQVRFGSVLQSINLHETLLYTQELCDRFNTTITKYTSHSTDSRFSSRDRFLVNLHEPQIVQFNDQLSGCQRTITLVLEAITLIVTHSTSNDVQQLSARFQAQEQALSALATELSKISNTAEDNTTLPNTIGTDEQDSFQRFAVLQKTCEAALRVTQAKRTGQIFGDMQIDQSFAMQGIVGEAQKGVDQSFGKLSAQNNSRAFQGQMDAASFARMFG</sequence>
<name>A0A084QZH1_STAC4</name>
<dbReference type="OMA" id="GSHNSGM"/>
<dbReference type="OrthoDB" id="5068804at2759"/>
<dbReference type="InterPro" id="IPR031348">
    <property type="entry name" value="PigL_N"/>
</dbReference>
<protein>
    <recommendedName>
        <fullName evidence="1">Azaphilone pigments biosynthesis cluster protein L N-terminal domain-containing protein</fullName>
    </recommendedName>
</protein>
<dbReference type="Pfam" id="PF17111">
    <property type="entry name" value="PigL_N"/>
    <property type="match status" value="1"/>
</dbReference>
<gene>
    <name evidence="2" type="ORF">S40285_09280</name>
</gene>
<dbReference type="HOGENOM" id="CLU_976980_0_0_1"/>
<organism evidence="2 3">
    <name type="scientific">Stachybotrys chlorohalonatus (strain IBT 40285)</name>
    <dbReference type="NCBI Taxonomy" id="1283841"/>
    <lineage>
        <taxon>Eukaryota</taxon>
        <taxon>Fungi</taxon>
        <taxon>Dikarya</taxon>
        <taxon>Ascomycota</taxon>
        <taxon>Pezizomycotina</taxon>
        <taxon>Sordariomycetes</taxon>
        <taxon>Hypocreomycetidae</taxon>
        <taxon>Hypocreales</taxon>
        <taxon>Stachybotryaceae</taxon>
        <taxon>Stachybotrys</taxon>
    </lineage>
</organism>